<evidence type="ECO:0000256" key="4">
    <source>
        <dbReference type="PROSITE-ProRule" id="PRU00169"/>
    </source>
</evidence>
<dbReference type="PROSITE" id="PS01124">
    <property type="entry name" value="HTH_ARAC_FAMILY_2"/>
    <property type="match status" value="1"/>
</dbReference>
<evidence type="ECO:0000256" key="3">
    <source>
        <dbReference type="ARBA" id="ARBA00023163"/>
    </source>
</evidence>
<dbReference type="PANTHER" id="PTHR43280">
    <property type="entry name" value="ARAC-FAMILY TRANSCRIPTIONAL REGULATOR"/>
    <property type="match status" value="1"/>
</dbReference>
<accession>A0A2N0Z5R7</accession>
<evidence type="ECO:0000256" key="1">
    <source>
        <dbReference type="ARBA" id="ARBA00023015"/>
    </source>
</evidence>
<dbReference type="InterPro" id="IPR009057">
    <property type="entry name" value="Homeodomain-like_sf"/>
</dbReference>
<dbReference type="PROSITE" id="PS00041">
    <property type="entry name" value="HTH_ARAC_FAMILY_1"/>
    <property type="match status" value="1"/>
</dbReference>
<dbReference type="GO" id="GO:0003700">
    <property type="term" value="F:DNA-binding transcription factor activity"/>
    <property type="evidence" value="ECO:0007669"/>
    <property type="project" value="InterPro"/>
</dbReference>
<dbReference type="PANTHER" id="PTHR43280:SF28">
    <property type="entry name" value="HTH-TYPE TRANSCRIPTIONAL ACTIVATOR RHAS"/>
    <property type="match status" value="1"/>
</dbReference>
<keyword evidence="8" id="KW-1185">Reference proteome</keyword>
<comment type="caution">
    <text evidence="7">The sequence shown here is derived from an EMBL/GenBank/DDBJ whole genome shotgun (WGS) entry which is preliminary data.</text>
</comment>
<dbReference type="SUPFAM" id="SSF52172">
    <property type="entry name" value="CheY-like"/>
    <property type="match status" value="1"/>
</dbReference>
<feature type="domain" description="HTH araC/xylS-type" evidence="5">
    <location>
        <begin position="430"/>
        <end position="529"/>
    </location>
</feature>
<evidence type="ECO:0000259" key="5">
    <source>
        <dbReference type="PROSITE" id="PS01124"/>
    </source>
</evidence>
<dbReference type="InterPro" id="IPR018060">
    <property type="entry name" value="HTH_AraC"/>
</dbReference>
<evidence type="ECO:0000259" key="6">
    <source>
        <dbReference type="PROSITE" id="PS50110"/>
    </source>
</evidence>
<reference evidence="7 8" key="1">
    <citation type="journal article" date="2003" name="Int. J. Syst. Evol. Microbiol.">
        <title>Bacillus nealsonii sp. nov., isolated from a spacecraft-assembly facility, whose spores are gamma-radiation resistant.</title>
        <authorList>
            <person name="Venkateswaran K."/>
            <person name="Kempf M."/>
            <person name="Chen F."/>
            <person name="Satomi M."/>
            <person name="Nicholson W."/>
            <person name="Kern R."/>
        </authorList>
    </citation>
    <scope>NUCLEOTIDE SEQUENCE [LARGE SCALE GENOMIC DNA]</scope>
    <source>
        <strain evidence="7 8">FO-92</strain>
    </source>
</reference>
<dbReference type="SMART" id="SM00448">
    <property type="entry name" value="REC"/>
    <property type="match status" value="1"/>
</dbReference>
<dbReference type="Pfam" id="PF00072">
    <property type="entry name" value="Response_reg"/>
    <property type="match status" value="1"/>
</dbReference>
<feature type="domain" description="Response regulatory" evidence="6">
    <location>
        <begin position="3"/>
        <end position="120"/>
    </location>
</feature>
<gene>
    <name evidence="7" type="ORF">CWS01_04600</name>
</gene>
<protein>
    <recommendedName>
        <fullName evidence="9">Stage 0 sporulation protein A homolog</fullName>
    </recommendedName>
</protein>
<dbReference type="Proteomes" id="UP000233375">
    <property type="component" value="Unassembled WGS sequence"/>
</dbReference>
<dbReference type="EMBL" id="PISE01000010">
    <property type="protein sequence ID" value="PKG24843.1"/>
    <property type="molecule type" value="Genomic_DNA"/>
</dbReference>
<dbReference type="Gene3D" id="1.10.10.60">
    <property type="entry name" value="Homeodomain-like"/>
    <property type="match status" value="2"/>
</dbReference>
<dbReference type="Gene3D" id="3.40.50.2300">
    <property type="match status" value="1"/>
</dbReference>
<dbReference type="AlphaFoldDB" id="A0A2N0Z5R7"/>
<keyword evidence="2" id="KW-0238">DNA-binding</keyword>
<dbReference type="Pfam" id="PF12833">
    <property type="entry name" value="HTH_18"/>
    <property type="match status" value="1"/>
</dbReference>
<dbReference type="InterPro" id="IPR001789">
    <property type="entry name" value="Sig_transdc_resp-reg_receiver"/>
</dbReference>
<evidence type="ECO:0000313" key="7">
    <source>
        <dbReference type="EMBL" id="PKG24843.1"/>
    </source>
</evidence>
<organism evidence="7 8">
    <name type="scientific">Niallia nealsonii</name>
    <dbReference type="NCBI Taxonomy" id="115979"/>
    <lineage>
        <taxon>Bacteria</taxon>
        <taxon>Bacillati</taxon>
        <taxon>Bacillota</taxon>
        <taxon>Bacilli</taxon>
        <taxon>Bacillales</taxon>
        <taxon>Bacillaceae</taxon>
        <taxon>Niallia</taxon>
    </lineage>
</organism>
<keyword evidence="1" id="KW-0805">Transcription regulation</keyword>
<dbReference type="PRINTS" id="PR00032">
    <property type="entry name" value="HTHARAC"/>
</dbReference>
<evidence type="ECO:0008006" key="9">
    <source>
        <dbReference type="Google" id="ProtNLM"/>
    </source>
</evidence>
<dbReference type="RefSeq" id="WP_101175873.1">
    <property type="nucleotide sequence ID" value="NZ_PISE01000010.1"/>
</dbReference>
<proteinExistence type="predicted"/>
<keyword evidence="3" id="KW-0804">Transcription</keyword>
<keyword evidence="4" id="KW-0597">Phosphoprotein</keyword>
<dbReference type="InterPro" id="IPR018062">
    <property type="entry name" value="HTH_AraC-typ_CS"/>
</dbReference>
<dbReference type="SUPFAM" id="SSF46689">
    <property type="entry name" value="Homeodomain-like"/>
    <property type="match status" value="1"/>
</dbReference>
<dbReference type="PROSITE" id="PS50110">
    <property type="entry name" value="RESPONSE_REGULATORY"/>
    <property type="match status" value="1"/>
</dbReference>
<name>A0A2N0Z5R7_9BACI</name>
<dbReference type="SMART" id="SM00342">
    <property type="entry name" value="HTH_ARAC"/>
    <property type="match status" value="1"/>
</dbReference>
<dbReference type="GO" id="GO:0000160">
    <property type="term" value="P:phosphorelay signal transduction system"/>
    <property type="evidence" value="ECO:0007669"/>
    <property type="project" value="InterPro"/>
</dbReference>
<evidence type="ECO:0000313" key="8">
    <source>
        <dbReference type="Proteomes" id="UP000233375"/>
    </source>
</evidence>
<sequence>MKRVMIVDDNQICSEGICKNIHWKSIDAEICGIYTNGKDALSQLEKMKPDIIISDIQMPQMNGIELAKAVLNKYPFIKVIFISSYDDFNYAKEAIRLDVCDYVEKPIDYQYLFEIIQQTLHKSDLEKDTLERLEQSRPALMEKFFLDLINAGSDYAEYTLGEQAAYLDLDFSAHEYVCVYIDIHKYLDQMKILGVERYHMQIFHYIKTVENVLTKQCICYTINQGSRLIFLIGSISKIEDGFIPYLIKKFKNLKEEFQFQSLTKTIGIGNIVPSIWEISLSYQNAKHANGYKFILGEDSILSIQDIRQNNPFPIVFPLGDEEKFINFIAQKDISSLKDFTNLLEKRWTSDYYNKNGIIAYVYSLLSRLLRFLYDIGIEDQEIRYKMTNIFKKLEELQTSKEICSYLFEICVFSCKMLESSVQSKHTQVAEQVIQYIETHYHDFELNLNKIGQFVNMSPSYLGTLFKRAKEKSISKYITDVRINKAKELLKNTNYPIMEISEKVGYANQYYFSASFKKITGITPSEFRTAAEKKVSPPSI</sequence>
<dbReference type="InterPro" id="IPR041522">
    <property type="entry name" value="CdaR_GGDEF"/>
</dbReference>
<dbReference type="Pfam" id="PF17853">
    <property type="entry name" value="GGDEF_2"/>
    <property type="match status" value="1"/>
</dbReference>
<dbReference type="OrthoDB" id="342399at2"/>
<feature type="modified residue" description="4-aspartylphosphate" evidence="4">
    <location>
        <position position="55"/>
    </location>
</feature>
<dbReference type="CDD" id="cd17536">
    <property type="entry name" value="REC_YesN-like"/>
    <property type="match status" value="1"/>
</dbReference>
<dbReference type="GO" id="GO:0043565">
    <property type="term" value="F:sequence-specific DNA binding"/>
    <property type="evidence" value="ECO:0007669"/>
    <property type="project" value="InterPro"/>
</dbReference>
<dbReference type="InterPro" id="IPR011006">
    <property type="entry name" value="CheY-like_superfamily"/>
</dbReference>
<dbReference type="InterPro" id="IPR020449">
    <property type="entry name" value="Tscrpt_reg_AraC-type_HTH"/>
</dbReference>
<evidence type="ECO:0000256" key="2">
    <source>
        <dbReference type="ARBA" id="ARBA00023125"/>
    </source>
</evidence>